<feature type="region of interest" description="Disordered" evidence="1">
    <location>
        <begin position="25"/>
        <end position="83"/>
    </location>
</feature>
<evidence type="ECO:0000313" key="3">
    <source>
        <dbReference type="EMBL" id="AWH86592.1"/>
    </source>
</evidence>
<sequence length="83" mass="9309">MKKLRLFTFISCAILFSMTSCLDNNNKNNNTEDLHESDNGNDAPTYNKTREEMEADSAQTPLPQKRVPKDSVEIITKGNASSE</sequence>
<dbReference type="KEGG" id="falb:HYN59_16405"/>
<evidence type="ECO:0000256" key="2">
    <source>
        <dbReference type="SAM" id="SignalP"/>
    </source>
</evidence>
<dbReference type="AlphaFoldDB" id="A0A2S1R1V2"/>
<dbReference type="Proteomes" id="UP000244929">
    <property type="component" value="Chromosome"/>
</dbReference>
<feature type="chain" id="PRO_5015727380" evidence="2">
    <location>
        <begin position="23"/>
        <end position="83"/>
    </location>
</feature>
<protein>
    <submittedName>
        <fullName evidence="3">Uncharacterized protein</fullName>
    </submittedName>
</protein>
<reference evidence="3 4" key="1">
    <citation type="submission" date="2018-04" db="EMBL/GenBank/DDBJ databases">
        <title>Genome sequencing of Flavobacterium sp. HYN0059.</title>
        <authorList>
            <person name="Yi H."/>
            <person name="Baek C."/>
        </authorList>
    </citation>
    <scope>NUCLEOTIDE SEQUENCE [LARGE SCALE GENOMIC DNA]</scope>
    <source>
        <strain evidence="3 4">HYN0059</strain>
    </source>
</reference>
<keyword evidence="4" id="KW-1185">Reference proteome</keyword>
<dbReference type="RefSeq" id="WP_108779315.1">
    <property type="nucleotide sequence ID" value="NZ_CP029186.1"/>
</dbReference>
<organism evidence="3 4">
    <name type="scientific">Flavobacterium album</name>
    <dbReference type="NCBI Taxonomy" id="2175091"/>
    <lineage>
        <taxon>Bacteria</taxon>
        <taxon>Pseudomonadati</taxon>
        <taxon>Bacteroidota</taxon>
        <taxon>Flavobacteriia</taxon>
        <taxon>Flavobacteriales</taxon>
        <taxon>Flavobacteriaceae</taxon>
        <taxon>Flavobacterium</taxon>
    </lineage>
</organism>
<keyword evidence="2" id="KW-0732">Signal</keyword>
<dbReference type="PROSITE" id="PS51257">
    <property type="entry name" value="PROKAR_LIPOPROTEIN"/>
    <property type="match status" value="1"/>
</dbReference>
<dbReference type="EMBL" id="CP029186">
    <property type="protein sequence ID" value="AWH86592.1"/>
    <property type="molecule type" value="Genomic_DNA"/>
</dbReference>
<proteinExistence type="predicted"/>
<accession>A0A2S1R1V2</accession>
<name>A0A2S1R1V2_9FLAO</name>
<gene>
    <name evidence="3" type="ORF">HYN59_16405</name>
</gene>
<feature type="signal peptide" evidence="2">
    <location>
        <begin position="1"/>
        <end position="22"/>
    </location>
</feature>
<evidence type="ECO:0000313" key="4">
    <source>
        <dbReference type="Proteomes" id="UP000244929"/>
    </source>
</evidence>
<evidence type="ECO:0000256" key="1">
    <source>
        <dbReference type="SAM" id="MobiDB-lite"/>
    </source>
</evidence>